<evidence type="ECO:0000259" key="1">
    <source>
        <dbReference type="PROSITE" id="PS50995"/>
    </source>
</evidence>
<dbReference type="InterPro" id="IPR036390">
    <property type="entry name" value="WH_DNA-bd_sf"/>
</dbReference>
<dbReference type="Gene3D" id="1.10.10.10">
    <property type="entry name" value="Winged helix-like DNA-binding domain superfamily/Winged helix DNA-binding domain"/>
    <property type="match status" value="1"/>
</dbReference>
<dbReference type="Pfam" id="PF12802">
    <property type="entry name" value="MarR_2"/>
    <property type="match status" value="1"/>
</dbReference>
<accession>A0ABN1MVA5</accession>
<dbReference type="SUPFAM" id="SSF46785">
    <property type="entry name" value="Winged helix' DNA-binding domain"/>
    <property type="match status" value="1"/>
</dbReference>
<reference evidence="2 3" key="1">
    <citation type="journal article" date="2019" name="Int. J. Syst. Evol. Microbiol.">
        <title>The Global Catalogue of Microorganisms (GCM) 10K type strain sequencing project: providing services to taxonomists for standard genome sequencing and annotation.</title>
        <authorList>
            <consortium name="The Broad Institute Genomics Platform"/>
            <consortium name="The Broad Institute Genome Sequencing Center for Infectious Disease"/>
            <person name="Wu L."/>
            <person name="Ma J."/>
        </authorList>
    </citation>
    <scope>NUCLEOTIDE SEQUENCE [LARGE SCALE GENOMIC DNA]</scope>
    <source>
        <strain evidence="2 3">JCM 16083</strain>
    </source>
</reference>
<evidence type="ECO:0000313" key="2">
    <source>
        <dbReference type="EMBL" id="GAA0876903.1"/>
    </source>
</evidence>
<name>A0ABN1MVA5_9FLAO</name>
<feature type="domain" description="HTH marR-type" evidence="1">
    <location>
        <begin position="3"/>
        <end position="140"/>
    </location>
</feature>
<dbReference type="EMBL" id="BAAAFH010000022">
    <property type="protein sequence ID" value="GAA0876903.1"/>
    <property type="molecule type" value="Genomic_DNA"/>
</dbReference>
<dbReference type="RefSeq" id="WP_343790692.1">
    <property type="nucleotide sequence ID" value="NZ_BAAAFH010000022.1"/>
</dbReference>
<comment type="caution">
    <text evidence="2">The sequence shown here is derived from an EMBL/GenBank/DDBJ whole genome shotgun (WGS) entry which is preliminary data.</text>
</comment>
<dbReference type="InterPro" id="IPR036388">
    <property type="entry name" value="WH-like_DNA-bd_sf"/>
</dbReference>
<protein>
    <recommendedName>
        <fullName evidence="1">HTH marR-type domain-containing protein</fullName>
    </recommendedName>
</protein>
<dbReference type="PANTHER" id="PTHR33164:SF43">
    <property type="entry name" value="HTH-TYPE TRANSCRIPTIONAL REPRESSOR YETL"/>
    <property type="match status" value="1"/>
</dbReference>
<dbReference type="PANTHER" id="PTHR33164">
    <property type="entry name" value="TRANSCRIPTIONAL REGULATOR, MARR FAMILY"/>
    <property type="match status" value="1"/>
</dbReference>
<keyword evidence="3" id="KW-1185">Reference proteome</keyword>
<dbReference type="PRINTS" id="PR00598">
    <property type="entry name" value="HTHMARR"/>
</dbReference>
<dbReference type="InterPro" id="IPR000835">
    <property type="entry name" value="HTH_MarR-typ"/>
</dbReference>
<dbReference type="SMART" id="SM00347">
    <property type="entry name" value="HTH_MARR"/>
    <property type="match status" value="1"/>
</dbReference>
<dbReference type="Proteomes" id="UP001501126">
    <property type="component" value="Unassembled WGS sequence"/>
</dbReference>
<sequence length="155" mass="17653">MKSTDILLSIRKIVRTVHLESKRIDKRFGVSIPQLLCLGFLQSQPEFRATPKQIKLFLQLNASTVTGILQRLTAKGLVHKIDNPADKRAPFITLSVSGERLLNNSPELIHEKIARKLENMTPEKVDELRKALELIERLMEVNDSEDENEIGPLYV</sequence>
<dbReference type="PROSITE" id="PS50995">
    <property type="entry name" value="HTH_MARR_2"/>
    <property type="match status" value="1"/>
</dbReference>
<proteinExistence type="predicted"/>
<evidence type="ECO:0000313" key="3">
    <source>
        <dbReference type="Proteomes" id="UP001501126"/>
    </source>
</evidence>
<gene>
    <name evidence="2" type="ORF">GCM10009118_33130</name>
</gene>
<organism evidence="2 3">
    <name type="scientific">Wandonia haliotis</name>
    <dbReference type="NCBI Taxonomy" id="574963"/>
    <lineage>
        <taxon>Bacteria</taxon>
        <taxon>Pseudomonadati</taxon>
        <taxon>Bacteroidota</taxon>
        <taxon>Flavobacteriia</taxon>
        <taxon>Flavobacteriales</taxon>
        <taxon>Crocinitomicaceae</taxon>
        <taxon>Wandonia</taxon>
    </lineage>
</organism>
<dbReference type="InterPro" id="IPR039422">
    <property type="entry name" value="MarR/SlyA-like"/>
</dbReference>